<protein>
    <submittedName>
        <fullName evidence="3">Uncharacterized protein</fullName>
    </submittedName>
</protein>
<reference evidence="4" key="1">
    <citation type="journal article" date="2013" name="Science">
        <title>The Amborella genome and the evolution of flowering plants.</title>
        <authorList>
            <consortium name="Amborella Genome Project"/>
        </authorList>
    </citation>
    <scope>NUCLEOTIDE SEQUENCE [LARGE SCALE GENOMIC DNA]</scope>
</reference>
<dbReference type="Proteomes" id="UP000017836">
    <property type="component" value="Unassembled WGS sequence"/>
</dbReference>
<feature type="region of interest" description="Disordered" evidence="2">
    <location>
        <begin position="182"/>
        <end position="205"/>
    </location>
</feature>
<dbReference type="InterPro" id="IPR023213">
    <property type="entry name" value="CAT-like_dom_sf"/>
</dbReference>
<dbReference type="PANTHER" id="PTHR31642">
    <property type="entry name" value="TRICHOTHECENE 3-O-ACETYLTRANSFERASE"/>
    <property type="match status" value="1"/>
</dbReference>
<dbReference type="eggNOG" id="ENOG502QT8C">
    <property type="taxonomic scope" value="Eukaryota"/>
</dbReference>
<feature type="compositionally biased region" description="Polar residues" evidence="2">
    <location>
        <begin position="244"/>
        <end position="257"/>
    </location>
</feature>
<evidence type="ECO:0000313" key="4">
    <source>
        <dbReference type="Proteomes" id="UP000017836"/>
    </source>
</evidence>
<dbReference type="EMBL" id="KI392405">
    <property type="protein sequence ID" value="ERN16973.1"/>
    <property type="molecule type" value="Genomic_DNA"/>
</dbReference>
<evidence type="ECO:0000256" key="1">
    <source>
        <dbReference type="ARBA" id="ARBA00009861"/>
    </source>
</evidence>
<name>U5D999_AMBTC</name>
<feature type="region of interest" description="Disordered" evidence="2">
    <location>
        <begin position="217"/>
        <end position="257"/>
    </location>
</feature>
<dbReference type="PANTHER" id="PTHR31642:SF231">
    <property type="entry name" value="BAHD FAMILY ACYLTRANSFERASE, CLADE V"/>
    <property type="match status" value="1"/>
</dbReference>
<gene>
    <name evidence="3" type="ORF">AMTR_s00057p00202540</name>
</gene>
<evidence type="ECO:0000313" key="3">
    <source>
        <dbReference type="EMBL" id="ERN16973.1"/>
    </source>
</evidence>
<keyword evidence="4" id="KW-1185">Reference proteome</keyword>
<sequence length="257" mass="28325">METSIVITANDVEKEKPINLFSPKQYSNETVFLSNIDQTVAFPVETVFFFQSRDDKSTEDIAERVKKSVSLVLVPYWFMSGRLSFNCGSHRLELVCNNAGVLFRGAMSQLRVDELGDLAIPNPTSEHFILRIDGLQGSNVEVSQLGLSQITAFLMANQQSTCFRAQPRSQGEKIQALHIHPGNARQAEERAINGDPPTSIASGPSSLTTRFHAFKISNHGIPKESKHSSPEPNPNTPKPKNHSFDTSPTASTPGFEI</sequence>
<accession>U5D999</accession>
<comment type="similarity">
    <text evidence="1">Belongs to the plant acyltransferase family.</text>
</comment>
<evidence type="ECO:0000256" key="2">
    <source>
        <dbReference type="SAM" id="MobiDB-lite"/>
    </source>
</evidence>
<dbReference type="InterPro" id="IPR050317">
    <property type="entry name" value="Plant_Fungal_Acyltransferase"/>
</dbReference>
<dbReference type="AlphaFoldDB" id="U5D999"/>
<dbReference type="HOGENOM" id="CLU_1083131_0_0_1"/>
<dbReference type="Gene3D" id="3.30.559.10">
    <property type="entry name" value="Chloramphenicol acetyltransferase-like domain"/>
    <property type="match status" value="1"/>
</dbReference>
<proteinExistence type="inferred from homology"/>
<dbReference type="Gramene" id="ERN16973">
    <property type="protein sequence ID" value="ERN16973"/>
    <property type="gene ID" value="AMTR_s00057p00202540"/>
</dbReference>
<organism evidence="3 4">
    <name type="scientific">Amborella trichopoda</name>
    <dbReference type="NCBI Taxonomy" id="13333"/>
    <lineage>
        <taxon>Eukaryota</taxon>
        <taxon>Viridiplantae</taxon>
        <taxon>Streptophyta</taxon>
        <taxon>Embryophyta</taxon>
        <taxon>Tracheophyta</taxon>
        <taxon>Spermatophyta</taxon>
        <taxon>Magnoliopsida</taxon>
        <taxon>Amborellales</taxon>
        <taxon>Amborellaceae</taxon>
        <taxon>Amborella</taxon>
    </lineage>
</organism>
<dbReference type="Pfam" id="PF02458">
    <property type="entry name" value="Transferase"/>
    <property type="match status" value="1"/>
</dbReference>